<dbReference type="InterPro" id="IPR047975">
    <property type="entry name" value="Heme_bind_FMP"/>
</dbReference>
<dbReference type="NCBIfam" id="NF040571">
    <property type="entry name" value="peroxidase_FMP"/>
    <property type="match status" value="1"/>
</dbReference>
<evidence type="ECO:0000256" key="1">
    <source>
        <dbReference type="SAM" id="MobiDB-lite"/>
    </source>
</evidence>
<evidence type="ECO:0000313" key="2">
    <source>
        <dbReference type="EMBL" id="TMP24448.1"/>
    </source>
</evidence>
<organism evidence="2 3">
    <name type="scientific">Pseudoalteromonas rubra</name>
    <dbReference type="NCBI Taxonomy" id="43658"/>
    <lineage>
        <taxon>Bacteria</taxon>
        <taxon>Pseudomonadati</taxon>
        <taxon>Pseudomonadota</taxon>
        <taxon>Gammaproteobacteria</taxon>
        <taxon>Alteromonadales</taxon>
        <taxon>Pseudoalteromonadaceae</taxon>
        <taxon>Pseudoalteromonas</taxon>
    </lineage>
</organism>
<protein>
    <submittedName>
        <fullName evidence="2">Uncharacterized protein</fullName>
    </submittedName>
</protein>
<name>A0A5S3WFJ2_9GAMM</name>
<dbReference type="EMBL" id="PNCI01000071">
    <property type="protein sequence ID" value="TMP24448.1"/>
    <property type="molecule type" value="Genomic_DNA"/>
</dbReference>
<feature type="region of interest" description="Disordered" evidence="1">
    <location>
        <begin position="34"/>
        <end position="54"/>
    </location>
</feature>
<accession>A0A5S3WFJ2</accession>
<dbReference type="AlphaFoldDB" id="A0A5S3WFJ2"/>
<proteinExistence type="predicted"/>
<comment type="caution">
    <text evidence="2">The sequence shown here is derived from an EMBL/GenBank/DDBJ whole genome shotgun (WGS) entry which is preliminary data.</text>
</comment>
<gene>
    <name evidence="2" type="ORF">CWB99_22160</name>
</gene>
<dbReference type="NCBIfam" id="NF040572">
    <property type="entry name" value="heme_bind_FMP"/>
    <property type="match status" value="1"/>
</dbReference>
<dbReference type="Proteomes" id="UP000310249">
    <property type="component" value="Unassembled WGS sequence"/>
</dbReference>
<reference evidence="2 3" key="1">
    <citation type="submission" date="2018-01" db="EMBL/GenBank/DDBJ databases">
        <authorList>
            <person name="Paulsen S."/>
            <person name="Gram L.K."/>
        </authorList>
    </citation>
    <scope>NUCLEOTIDE SEQUENCE [LARGE SCALE GENOMIC DNA]</scope>
    <source>
        <strain evidence="2 3">S2676</strain>
    </source>
</reference>
<reference evidence="3" key="2">
    <citation type="submission" date="2019-06" db="EMBL/GenBank/DDBJ databases">
        <title>Co-occurence of chitin degradation, pigmentation and bioactivity in marine Pseudoalteromonas.</title>
        <authorList>
            <person name="Sonnenschein E.C."/>
            <person name="Bech P.K."/>
        </authorList>
    </citation>
    <scope>NUCLEOTIDE SEQUENCE [LARGE SCALE GENOMIC DNA]</scope>
    <source>
        <strain evidence="3">S2676</strain>
    </source>
</reference>
<sequence length="460" mass="52560">MRVTFELTRRNDIDISLPSEPVVNVRRKNKDCAMTSKTQQSSVRPYPELKGNEPTVPQFGILDKLHGTWVNWKGGPKGLHTTPMPSPGTSSETVFGVFHFKSQQYREQLTFSKVNAPVRNRAGSNEQFNGPVKYETAIIDNNNDLQHFENGMYLWLGDNTMPWEENGQYQNPRTMFSRPSTAATVDEDGGVPVIGPGEQGPQFVPPHSISRSGVIPHGTTIHLTGNVTHFDQNQKPKPPERPEIAKLWEQPYLSISPTMGIDPERDLIPGSLKKPDWTTKPRDEQIDYLGQPEAHQGVNSARAYFLNIFNYNKYGAKFPYTVQPNLLLSEFNEGLNFKSYDLIELDSQHDTGVQGATVNNVMIERYCRVVRMRHRMWLERIELENGKEIDQLQYEQIVDFEFMFGASGETTQWPHIQVNTLRRLEDIPDEDQYEAIKLPEEDEPVAKPKARVHCMNHKAK</sequence>
<evidence type="ECO:0000313" key="3">
    <source>
        <dbReference type="Proteomes" id="UP000310249"/>
    </source>
</evidence>